<keyword evidence="3" id="KW-0539">Nucleus</keyword>
<comment type="similarity">
    <text evidence="4">Belongs to the HSF family.</text>
</comment>
<dbReference type="GO" id="GO:0043565">
    <property type="term" value="F:sequence-specific DNA binding"/>
    <property type="evidence" value="ECO:0007669"/>
    <property type="project" value="InterPro"/>
</dbReference>
<feature type="region of interest" description="Disordered" evidence="5">
    <location>
        <begin position="114"/>
        <end position="189"/>
    </location>
</feature>
<gene>
    <name evidence="7" type="ORF">Plil01_001337500</name>
</gene>
<sequence length="259" mass="28430">MASSANDSSSNNNSSSAAARPKEVAPFLRSLRQMLDSESPAILRWTADGTAFEIHDMAAMMRLVLPKYFKHAKYTSFQRQLNYFSFRKWTKSKAVVCTFSNPFFQRDQPALAGRITRKKSLHATDAKRSESPRRASGSGSGNSTDEVATSKPSAATPKKSARTKKLTRRAPTPMAIKLPAGEASSPASFPSPTDAFALDLSRVYGEVAEIRFHEPLAAPGEADAQSLDWVDALYSSLEPLLDDPAYPSFRDHAFDYAEL</sequence>
<dbReference type="SMART" id="SM00415">
    <property type="entry name" value="HSF"/>
    <property type="match status" value="1"/>
</dbReference>
<feature type="domain" description="HSF-type DNA-binding" evidence="6">
    <location>
        <begin position="23"/>
        <end position="118"/>
    </location>
</feature>
<dbReference type="InterPro" id="IPR036388">
    <property type="entry name" value="WH-like_DNA-bd_sf"/>
</dbReference>
<dbReference type="Gene3D" id="1.10.10.10">
    <property type="entry name" value="Winged helix-like DNA-binding domain superfamily/Winged helix DNA-binding domain"/>
    <property type="match status" value="1"/>
</dbReference>
<dbReference type="PANTHER" id="PTHR10015">
    <property type="entry name" value="HEAT SHOCK TRANSCRIPTION FACTOR"/>
    <property type="match status" value="1"/>
</dbReference>
<comment type="caution">
    <text evidence="7">The sequence shown here is derived from an EMBL/GenBank/DDBJ whole genome shotgun (WGS) entry which is preliminary data.</text>
</comment>
<dbReference type="AlphaFoldDB" id="A0A9W6X4L8"/>
<comment type="subcellular location">
    <subcellularLocation>
        <location evidence="1">Nucleus</location>
    </subcellularLocation>
</comment>
<dbReference type="GO" id="GO:0003700">
    <property type="term" value="F:DNA-binding transcription factor activity"/>
    <property type="evidence" value="ECO:0007669"/>
    <property type="project" value="InterPro"/>
</dbReference>
<evidence type="ECO:0000313" key="7">
    <source>
        <dbReference type="EMBL" id="GMF31260.1"/>
    </source>
</evidence>
<evidence type="ECO:0000256" key="3">
    <source>
        <dbReference type="ARBA" id="ARBA00023242"/>
    </source>
</evidence>
<keyword evidence="2" id="KW-0238">DNA-binding</keyword>
<proteinExistence type="inferred from homology"/>
<feature type="compositionally biased region" description="Low complexity" evidence="5">
    <location>
        <begin position="1"/>
        <end position="19"/>
    </location>
</feature>
<dbReference type="InterPro" id="IPR036390">
    <property type="entry name" value="WH_DNA-bd_sf"/>
</dbReference>
<dbReference type="EMBL" id="BSXW01000892">
    <property type="protein sequence ID" value="GMF31260.1"/>
    <property type="molecule type" value="Genomic_DNA"/>
</dbReference>
<dbReference type="PANTHER" id="PTHR10015:SF427">
    <property type="entry name" value="HEAT SHOCK FACTOR PROTEIN"/>
    <property type="match status" value="1"/>
</dbReference>
<dbReference type="InterPro" id="IPR000232">
    <property type="entry name" value="HSF_DNA-bd"/>
</dbReference>
<dbReference type="Pfam" id="PF00447">
    <property type="entry name" value="HSF_DNA-bind"/>
    <property type="match status" value="1"/>
</dbReference>
<dbReference type="OrthoDB" id="60033at2759"/>
<evidence type="ECO:0000259" key="6">
    <source>
        <dbReference type="SMART" id="SM00415"/>
    </source>
</evidence>
<evidence type="ECO:0000313" key="8">
    <source>
        <dbReference type="Proteomes" id="UP001165083"/>
    </source>
</evidence>
<evidence type="ECO:0000256" key="2">
    <source>
        <dbReference type="ARBA" id="ARBA00023125"/>
    </source>
</evidence>
<keyword evidence="8" id="KW-1185">Reference proteome</keyword>
<name>A0A9W6X4L8_9STRA</name>
<dbReference type="PRINTS" id="PR00056">
    <property type="entry name" value="HSFDOMAIN"/>
</dbReference>
<evidence type="ECO:0000256" key="5">
    <source>
        <dbReference type="SAM" id="MobiDB-lite"/>
    </source>
</evidence>
<feature type="compositionally biased region" description="Polar residues" evidence="5">
    <location>
        <begin position="141"/>
        <end position="153"/>
    </location>
</feature>
<protein>
    <submittedName>
        <fullName evidence="7">Unnamed protein product</fullName>
    </submittedName>
</protein>
<evidence type="ECO:0000256" key="4">
    <source>
        <dbReference type="RuleBase" id="RU004020"/>
    </source>
</evidence>
<accession>A0A9W6X4L8</accession>
<dbReference type="Proteomes" id="UP001165083">
    <property type="component" value="Unassembled WGS sequence"/>
</dbReference>
<dbReference type="FunFam" id="1.10.10.10:FF:000286">
    <property type="entry name" value="Heat shock transcription factor"/>
    <property type="match status" value="1"/>
</dbReference>
<reference evidence="7" key="1">
    <citation type="submission" date="2023-04" db="EMBL/GenBank/DDBJ databases">
        <title>Phytophthora lilii NBRC 32176.</title>
        <authorList>
            <person name="Ichikawa N."/>
            <person name="Sato H."/>
            <person name="Tonouchi N."/>
        </authorList>
    </citation>
    <scope>NUCLEOTIDE SEQUENCE</scope>
    <source>
        <strain evidence="7">NBRC 32176</strain>
    </source>
</reference>
<evidence type="ECO:0000256" key="1">
    <source>
        <dbReference type="ARBA" id="ARBA00004123"/>
    </source>
</evidence>
<dbReference type="GO" id="GO:0005634">
    <property type="term" value="C:nucleus"/>
    <property type="evidence" value="ECO:0007669"/>
    <property type="project" value="UniProtKB-SubCell"/>
</dbReference>
<organism evidence="7 8">
    <name type="scientific">Phytophthora lilii</name>
    <dbReference type="NCBI Taxonomy" id="2077276"/>
    <lineage>
        <taxon>Eukaryota</taxon>
        <taxon>Sar</taxon>
        <taxon>Stramenopiles</taxon>
        <taxon>Oomycota</taxon>
        <taxon>Peronosporomycetes</taxon>
        <taxon>Peronosporales</taxon>
        <taxon>Peronosporaceae</taxon>
        <taxon>Phytophthora</taxon>
    </lineage>
</organism>
<feature type="region of interest" description="Disordered" evidence="5">
    <location>
        <begin position="1"/>
        <end position="21"/>
    </location>
</feature>
<feature type="compositionally biased region" description="Basic and acidic residues" evidence="5">
    <location>
        <begin position="122"/>
        <end position="133"/>
    </location>
</feature>
<dbReference type="SUPFAM" id="SSF46785">
    <property type="entry name" value="Winged helix' DNA-binding domain"/>
    <property type="match status" value="1"/>
</dbReference>
<feature type="compositionally biased region" description="Basic residues" evidence="5">
    <location>
        <begin position="159"/>
        <end position="168"/>
    </location>
</feature>